<protein>
    <submittedName>
        <fullName evidence="2">DinB superfamily protein</fullName>
    </submittedName>
</protein>
<organism evidence="2 3">
    <name type="scientific">Corynebacterium occultum</name>
    <dbReference type="NCBI Taxonomy" id="2675219"/>
    <lineage>
        <taxon>Bacteria</taxon>
        <taxon>Bacillati</taxon>
        <taxon>Actinomycetota</taxon>
        <taxon>Actinomycetes</taxon>
        <taxon>Mycobacteriales</taxon>
        <taxon>Corynebacteriaceae</taxon>
        <taxon>Corynebacterium</taxon>
    </lineage>
</organism>
<evidence type="ECO:0000259" key="1">
    <source>
        <dbReference type="Pfam" id="PF12867"/>
    </source>
</evidence>
<dbReference type="Proteomes" id="UP000424462">
    <property type="component" value="Chromosome"/>
</dbReference>
<dbReference type="Gene3D" id="1.20.120.450">
    <property type="entry name" value="dinb family like domain"/>
    <property type="match status" value="1"/>
</dbReference>
<evidence type="ECO:0000313" key="2">
    <source>
        <dbReference type="EMBL" id="QGU06066.1"/>
    </source>
</evidence>
<dbReference type="NCBIfam" id="NF047843">
    <property type="entry name" value="MST_Rv0443"/>
    <property type="match status" value="1"/>
</dbReference>
<accession>A0A6B8W566</accession>
<feature type="domain" description="DinB-like" evidence="1">
    <location>
        <begin position="43"/>
        <end position="175"/>
    </location>
</feature>
<dbReference type="Pfam" id="PF12867">
    <property type="entry name" value="DinB_2"/>
    <property type="match status" value="1"/>
</dbReference>
<evidence type="ECO:0000313" key="3">
    <source>
        <dbReference type="Proteomes" id="UP000424462"/>
    </source>
</evidence>
<gene>
    <name evidence="2" type="ORF">COCCU_00490</name>
</gene>
<keyword evidence="3" id="KW-1185">Reference proteome</keyword>
<dbReference type="AlphaFoldDB" id="A0A6B8W566"/>
<reference evidence="2 3" key="1">
    <citation type="submission" date="2019-11" db="EMBL/GenBank/DDBJ databases">
        <title>Complete genome sequence of Corynebacterium kalinowskii 1959, a novel Corynebacterium species isolated from soil of a small paddock in Vilsendorf, Germany.</title>
        <authorList>
            <person name="Schaffert L."/>
            <person name="Ruwe M."/>
            <person name="Milse J."/>
            <person name="Hanuschka K."/>
            <person name="Ortseifen V."/>
            <person name="Droste J."/>
            <person name="Brandt D."/>
            <person name="Schlueter L."/>
            <person name="Kutter Y."/>
            <person name="Vinke S."/>
            <person name="Viehoefer P."/>
            <person name="Jacob L."/>
            <person name="Luebke N.-C."/>
            <person name="Schulte-Berndt E."/>
            <person name="Hain C."/>
            <person name="Linder M."/>
            <person name="Schmidt P."/>
            <person name="Wollenschlaeger L."/>
            <person name="Luttermann T."/>
            <person name="Thieme E."/>
            <person name="Hassa J."/>
            <person name="Haak M."/>
            <person name="Wittchen M."/>
            <person name="Mentz A."/>
            <person name="Persicke M."/>
            <person name="Busche T."/>
            <person name="Ruckert C."/>
        </authorList>
    </citation>
    <scope>NUCLEOTIDE SEQUENCE [LARGE SCALE GENOMIC DNA]</scope>
    <source>
        <strain evidence="2 3">2039</strain>
    </source>
</reference>
<dbReference type="InterPro" id="IPR034660">
    <property type="entry name" value="DinB/YfiT-like"/>
</dbReference>
<proteinExistence type="predicted"/>
<sequence>MPLSSRLTADLCAVAHNGDMNITALLQDLSQRPIQAVEQLPHLSAEQLNAHPGGHPNSIAWLLWHSGREVDVQLSHLSGTPEVWEDFRQRFNLGEVGDSLGYGHSPEQAAEIVVEDQQLLIDYLRAALNACGVYIAGLSEADLAEIIDHNWDPAVTRGARLISILDDAAQHVGQAAYAAGILNR</sequence>
<dbReference type="EMBL" id="CP046455">
    <property type="protein sequence ID" value="QGU06066.1"/>
    <property type="molecule type" value="Genomic_DNA"/>
</dbReference>
<dbReference type="SUPFAM" id="SSF109854">
    <property type="entry name" value="DinB/YfiT-like putative metalloenzymes"/>
    <property type="match status" value="1"/>
</dbReference>
<dbReference type="InterPro" id="IPR024775">
    <property type="entry name" value="DinB-like"/>
</dbReference>
<dbReference type="KEGG" id="cok:COCCU_00490"/>
<name>A0A6B8W566_9CORY</name>